<dbReference type="EMBL" id="FIFW01000001">
    <property type="protein sequence ID" value="CYU13793.1"/>
    <property type="molecule type" value="Genomic_DNA"/>
</dbReference>
<feature type="compositionally biased region" description="Polar residues" evidence="1">
    <location>
        <begin position="127"/>
        <end position="158"/>
    </location>
</feature>
<organism evidence="2 3">
    <name type="scientific">Streptococcus suis</name>
    <dbReference type="NCBI Taxonomy" id="1307"/>
    <lineage>
        <taxon>Bacteria</taxon>
        <taxon>Bacillati</taxon>
        <taxon>Bacillota</taxon>
        <taxon>Bacilli</taxon>
        <taxon>Lactobacillales</taxon>
        <taxon>Streptococcaceae</taxon>
        <taxon>Streptococcus</taxon>
    </lineage>
</organism>
<dbReference type="Proteomes" id="UP000073434">
    <property type="component" value="Unassembled WGS sequence"/>
</dbReference>
<dbReference type="RefSeq" id="WP_024379620.1">
    <property type="nucleotide sequence ID" value="NZ_CEEW01000096.1"/>
</dbReference>
<gene>
    <name evidence="2" type="ORF">ERS132385_00079</name>
</gene>
<proteinExistence type="predicted"/>
<accession>A0A0Z8BVF3</accession>
<reference evidence="2 3" key="1">
    <citation type="submission" date="2016-02" db="EMBL/GenBank/DDBJ databases">
        <authorList>
            <consortium name="Pathogen Informatics"/>
        </authorList>
    </citation>
    <scope>NUCLEOTIDE SEQUENCE [LARGE SCALE GENOMIC DNA]</scope>
    <source>
        <strain evidence="2 3">LSS23</strain>
    </source>
</reference>
<sequence>MSIINQLKSQSKTVLAAVAISAATLGFAGGMSISKSLTAVSIQSQAALAQNGATNGQANSIAGNQMPPASNGGMQGMPPGQNRNTQGLPLGQNGNSQGMTPPDATGETTQGMPSGRNGEMRGMPPGQNGNSQGMPPGQGTTPSDATSGATQSNTSSDEVNALKEKNQEIKAQISGSSSTSNQ</sequence>
<feature type="region of interest" description="Disordered" evidence="1">
    <location>
        <begin position="58"/>
        <end position="182"/>
    </location>
</feature>
<name>A0A0Z8BVF3_STRSU</name>
<evidence type="ECO:0000256" key="1">
    <source>
        <dbReference type="SAM" id="MobiDB-lite"/>
    </source>
</evidence>
<feature type="compositionally biased region" description="Polar residues" evidence="1">
    <location>
        <begin position="173"/>
        <end position="182"/>
    </location>
</feature>
<protein>
    <submittedName>
        <fullName evidence="2">Uncharacterized protein</fullName>
    </submittedName>
</protein>
<evidence type="ECO:0000313" key="2">
    <source>
        <dbReference type="EMBL" id="CYU13793.1"/>
    </source>
</evidence>
<dbReference type="AlphaFoldDB" id="A0A0Z8BVF3"/>
<evidence type="ECO:0000313" key="3">
    <source>
        <dbReference type="Proteomes" id="UP000073434"/>
    </source>
</evidence>
<feature type="compositionally biased region" description="Polar residues" evidence="1">
    <location>
        <begin position="81"/>
        <end position="99"/>
    </location>
</feature>